<keyword evidence="2" id="KW-0804">Transcription</keyword>
<dbReference type="InterPro" id="IPR036805">
    <property type="entry name" value="Tscrpt_elong_fac_GreA/B_N_sf"/>
</dbReference>
<dbReference type="Gene3D" id="1.10.287.180">
    <property type="entry name" value="Transcription elongation factor, GreA/GreB, N-terminal domain"/>
    <property type="match status" value="1"/>
</dbReference>
<sequence length="158" mass="17778">MAREVQVTREGYVRLEQALEEARRRRTEVTQQLSALLDDAMDLEDRSLQAAQNDTTSLDARIVELEDTLARAVIVDNHGENDGEILLGSIVVLHDDHHDRELRVQLVNHVEVTTLDEGITRVADDSPVGKALPGRRVGDSFEVDLGDHRMRYTVKSVE</sequence>
<feature type="coiled-coil region" evidence="3">
    <location>
        <begin position="5"/>
        <end position="68"/>
    </location>
</feature>
<dbReference type="InterPro" id="IPR036953">
    <property type="entry name" value="GreA/GreB_C_sf"/>
</dbReference>
<reference evidence="7" key="1">
    <citation type="submission" date="2012-03" db="EMBL/GenBank/DDBJ databases">
        <title>Complete sequence of chromosome of Deinococcus peraridilitoris DSM 19664.</title>
        <authorList>
            <person name="Lucas S."/>
            <person name="Copeland A."/>
            <person name="Lapidus A."/>
            <person name="Glavina del Rio T."/>
            <person name="Dalin E."/>
            <person name="Tice H."/>
            <person name="Bruce D."/>
            <person name="Goodwin L."/>
            <person name="Pitluck S."/>
            <person name="Peters L."/>
            <person name="Mikhailova N."/>
            <person name="Lu M."/>
            <person name="Kyrpides N."/>
            <person name="Mavromatis K."/>
            <person name="Ivanova N."/>
            <person name="Brettin T."/>
            <person name="Detter J.C."/>
            <person name="Han C."/>
            <person name="Larimer F."/>
            <person name="Land M."/>
            <person name="Hauser L."/>
            <person name="Markowitz V."/>
            <person name="Cheng J.-F."/>
            <person name="Hugenholtz P."/>
            <person name="Woyke T."/>
            <person name="Wu D."/>
            <person name="Pukall R."/>
            <person name="Steenblock K."/>
            <person name="Brambilla E."/>
            <person name="Klenk H.-P."/>
            <person name="Eisen J.A."/>
        </authorList>
    </citation>
    <scope>NUCLEOTIDE SEQUENCE [LARGE SCALE GENOMIC DNA]</scope>
    <source>
        <strain evidence="7">DSM 19664 / LMG 22246 / CIP 109416 / KR-200</strain>
    </source>
</reference>
<dbReference type="InterPro" id="IPR001437">
    <property type="entry name" value="Tscrpt_elong_fac_GreA/B_C"/>
</dbReference>
<dbReference type="InterPro" id="IPR023459">
    <property type="entry name" value="Tscrpt_elong_fac_GreA/B_fam"/>
</dbReference>
<dbReference type="Gene3D" id="3.10.50.30">
    <property type="entry name" value="Transcription elongation factor, GreA/GreB, C-terminal domain"/>
    <property type="match status" value="1"/>
</dbReference>
<dbReference type="KEGG" id="dpd:Deipe_1245"/>
<evidence type="ECO:0000259" key="4">
    <source>
        <dbReference type="Pfam" id="PF01272"/>
    </source>
</evidence>
<keyword evidence="6" id="KW-0251">Elongation factor</keyword>
<dbReference type="STRING" id="937777.Deipe_1245"/>
<dbReference type="EMBL" id="CP003382">
    <property type="protein sequence ID" value="AFZ66795.1"/>
    <property type="molecule type" value="Genomic_DNA"/>
</dbReference>
<dbReference type="GO" id="GO:0032784">
    <property type="term" value="P:regulation of DNA-templated transcription elongation"/>
    <property type="evidence" value="ECO:0007669"/>
    <property type="project" value="InterPro"/>
</dbReference>
<accession>L0A199</accession>
<dbReference type="PANTHER" id="PTHR30437">
    <property type="entry name" value="TRANSCRIPTION ELONGATION FACTOR GREA"/>
    <property type="match status" value="1"/>
</dbReference>
<proteinExistence type="predicted"/>
<dbReference type="HOGENOM" id="CLU_101379_2_2_0"/>
<dbReference type="Pfam" id="PF03449">
    <property type="entry name" value="GreA_GreB_N"/>
    <property type="match status" value="1"/>
</dbReference>
<dbReference type="PANTHER" id="PTHR30437:SF4">
    <property type="entry name" value="TRANSCRIPTION ELONGATION FACTOR GREA"/>
    <property type="match status" value="1"/>
</dbReference>
<evidence type="ECO:0000256" key="1">
    <source>
        <dbReference type="ARBA" id="ARBA00023015"/>
    </source>
</evidence>
<dbReference type="Pfam" id="PF01272">
    <property type="entry name" value="GreA_GreB"/>
    <property type="match status" value="1"/>
</dbReference>
<gene>
    <name evidence="6" type="ordered locus">Deipe_1245</name>
</gene>
<keyword evidence="1" id="KW-0805">Transcription regulation</keyword>
<dbReference type="SUPFAM" id="SSF54534">
    <property type="entry name" value="FKBP-like"/>
    <property type="match status" value="1"/>
</dbReference>
<dbReference type="GO" id="GO:0006354">
    <property type="term" value="P:DNA-templated transcription elongation"/>
    <property type="evidence" value="ECO:0007669"/>
    <property type="project" value="TreeGrafter"/>
</dbReference>
<dbReference type="GO" id="GO:0070063">
    <property type="term" value="F:RNA polymerase binding"/>
    <property type="evidence" value="ECO:0007669"/>
    <property type="project" value="InterPro"/>
</dbReference>
<keyword evidence="7" id="KW-1185">Reference proteome</keyword>
<dbReference type="Proteomes" id="UP000010467">
    <property type="component" value="Chromosome"/>
</dbReference>
<dbReference type="PATRIC" id="fig|937777.3.peg.1245"/>
<evidence type="ECO:0000313" key="6">
    <source>
        <dbReference type="EMBL" id="AFZ66795.1"/>
    </source>
</evidence>
<evidence type="ECO:0000259" key="5">
    <source>
        <dbReference type="Pfam" id="PF03449"/>
    </source>
</evidence>
<keyword evidence="6" id="KW-0648">Protein biosynthesis</keyword>
<feature type="domain" description="Transcription elongation factor GreA/GreB C-terminal" evidence="4">
    <location>
        <begin position="82"/>
        <end position="158"/>
    </location>
</feature>
<dbReference type="OrthoDB" id="9808774at2"/>
<dbReference type="eggNOG" id="COG0782">
    <property type="taxonomic scope" value="Bacteria"/>
</dbReference>
<dbReference type="GO" id="GO:0003677">
    <property type="term" value="F:DNA binding"/>
    <property type="evidence" value="ECO:0007669"/>
    <property type="project" value="InterPro"/>
</dbReference>
<dbReference type="InterPro" id="IPR022691">
    <property type="entry name" value="Tscrpt_elong_fac_GreA/B_N"/>
</dbReference>
<feature type="domain" description="Transcription elongation factor GreA/GreB N-terminal" evidence="5">
    <location>
        <begin position="6"/>
        <end position="74"/>
    </location>
</feature>
<evidence type="ECO:0000313" key="7">
    <source>
        <dbReference type="Proteomes" id="UP000010467"/>
    </source>
</evidence>
<keyword evidence="3" id="KW-0175">Coiled coil</keyword>
<name>L0A199_DEIPD</name>
<evidence type="ECO:0000256" key="2">
    <source>
        <dbReference type="ARBA" id="ARBA00023163"/>
    </source>
</evidence>
<dbReference type="SUPFAM" id="SSF46557">
    <property type="entry name" value="GreA transcript cleavage protein, N-terminal domain"/>
    <property type="match status" value="1"/>
</dbReference>
<dbReference type="GO" id="GO:0003746">
    <property type="term" value="F:translation elongation factor activity"/>
    <property type="evidence" value="ECO:0007669"/>
    <property type="project" value="UniProtKB-KW"/>
</dbReference>
<dbReference type="RefSeq" id="WP_015235103.1">
    <property type="nucleotide sequence ID" value="NC_019793.1"/>
</dbReference>
<protein>
    <submittedName>
        <fullName evidence="6">Transcription elongation factor</fullName>
    </submittedName>
</protein>
<evidence type="ECO:0000256" key="3">
    <source>
        <dbReference type="SAM" id="Coils"/>
    </source>
</evidence>
<dbReference type="PIRSF" id="PIRSF006092">
    <property type="entry name" value="GreA_GreB"/>
    <property type="match status" value="1"/>
</dbReference>
<organism evidence="6 7">
    <name type="scientific">Deinococcus peraridilitoris (strain DSM 19664 / LMG 22246 / CIP 109416 / KR-200)</name>
    <dbReference type="NCBI Taxonomy" id="937777"/>
    <lineage>
        <taxon>Bacteria</taxon>
        <taxon>Thermotogati</taxon>
        <taxon>Deinococcota</taxon>
        <taxon>Deinococci</taxon>
        <taxon>Deinococcales</taxon>
        <taxon>Deinococcaceae</taxon>
        <taxon>Deinococcus</taxon>
    </lineage>
</organism>
<dbReference type="AlphaFoldDB" id="L0A199"/>